<dbReference type="SUPFAM" id="SSF56300">
    <property type="entry name" value="Metallo-dependent phosphatases"/>
    <property type="match status" value="1"/>
</dbReference>
<dbReference type="Pfam" id="PF16656">
    <property type="entry name" value="Pur_ac_phosph_N"/>
    <property type="match status" value="1"/>
</dbReference>
<dbReference type="STRING" id="536979.SAMN04488055_2581"/>
<feature type="domain" description="Purple acid phosphatase N-terminal" evidence="3">
    <location>
        <begin position="47"/>
        <end position="113"/>
    </location>
</feature>
<name>A0A1N6G500_9BACT</name>
<dbReference type="Proteomes" id="UP000185003">
    <property type="component" value="Unassembled WGS sequence"/>
</dbReference>
<evidence type="ECO:0000313" key="4">
    <source>
        <dbReference type="EMBL" id="SIO02590.1"/>
    </source>
</evidence>
<dbReference type="Gene3D" id="3.60.21.10">
    <property type="match status" value="1"/>
</dbReference>
<dbReference type="InterPro" id="IPR029052">
    <property type="entry name" value="Metallo-depent_PP-like"/>
</dbReference>
<dbReference type="PANTHER" id="PTHR45867:SF3">
    <property type="entry name" value="ACID PHOSPHATASE TYPE 7"/>
    <property type="match status" value="1"/>
</dbReference>
<keyword evidence="1" id="KW-0732">Signal</keyword>
<dbReference type="Pfam" id="PF00149">
    <property type="entry name" value="Metallophos"/>
    <property type="match status" value="1"/>
</dbReference>
<dbReference type="InterPro" id="IPR015914">
    <property type="entry name" value="PAPs_N"/>
</dbReference>
<evidence type="ECO:0000259" key="2">
    <source>
        <dbReference type="Pfam" id="PF00149"/>
    </source>
</evidence>
<evidence type="ECO:0000259" key="3">
    <source>
        <dbReference type="Pfam" id="PF16656"/>
    </source>
</evidence>
<reference evidence="4 5" key="1">
    <citation type="submission" date="2016-11" db="EMBL/GenBank/DDBJ databases">
        <authorList>
            <person name="Jaros S."/>
            <person name="Januszkiewicz K."/>
            <person name="Wedrychowicz H."/>
        </authorList>
    </citation>
    <scope>NUCLEOTIDE SEQUENCE [LARGE SCALE GENOMIC DNA]</scope>
    <source>
        <strain evidence="4 5">DSM 24787</strain>
    </source>
</reference>
<dbReference type="EMBL" id="FSRA01000001">
    <property type="protein sequence ID" value="SIO02590.1"/>
    <property type="molecule type" value="Genomic_DNA"/>
</dbReference>
<accession>A0A1N6G500</accession>
<dbReference type="InterPro" id="IPR008963">
    <property type="entry name" value="Purple_acid_Pase-like_N"/>
</dbReference>
<dbReference type="AlphaFoldDB" id="A0A1N6G500"/>
<keyword evidence="5" id="KW-1185">Reference proteome</keyword>
<dbReference type="RefSeq" id="WP_084185652.1">
    <property type="nucleotide sequence ID" value="NZ_FSRA01000001.1"/>
</dbReference>
<dbReference type="Gene3D" id="2.60.40.380">
    <property type="entry name" value="Purple acid phosphatase-like, N-terminal"/>
    <property type="match status" value="1"/>
</dbReference>
<evidence type="ECO:0000256" key="1">
    <source>
        <dbReference type="ARBA" id="ARBA00022729"/>
    </source>
</evidence>
<feature type="domain" description="Calcineurin-like phosphoesterase" evidence="2">
    <location>
        <begin position="136"/>
        <end position="354"/>
    </location>
</feature>
<gene>
    <name evidence="4" type="ORF">SAMN04488055_2581</name>
</gene>
<dbReference type="GO" id="GO:0003993">
    <property type="term" value="F:acid phosphatase activity"/>
    <property type="evidence" value="ECO:0007669"/>
    <property type="project" value="InterPro"/>
</dbReference>
<protein>
    <submittedName>
        <fullName evidence="4">3',5'-cyclic AMP phosphodiesterase CpdA</fullName>
    </submittedName>
</protein>
<dbReference type="SUPFAM" id="SSF49363">
    <property type="entry name" value="Purple acid phosphatase, N-terminal domain"/>
    <property type="match status" value="1"/>
</dbReference>
<dbReference type="InterPro" id="IPR004843">
    <property type="entry name" value="Calcineurin-like_PHP"/>
</dbReference>
<dbReference type="OrthoDB" id="9809781at2"/>
<organism evidence="4 5">
    <name type="scientific">Chitinophaga niabensis</name>
    <dbReference type="NCBI Taxonomy" id="536979"/>
    <lineage>
        <taxon>Bacteria</taxon>
        <taxon>Pseudomonadati</taxon>
        <taxon>Bacteroidota</taxon>
        <taxon>Chitinophagia</taxon>
        <taxon>Chitinophagales</taxon>
        <taxon>Chitinophagaceae</taxon>
        <taxon>Chitinophaga</taxon>
    </lineage>
</organism>
<dbReference type="GO" id="GO:0046872">
    <property type="term" value="F:metal ion binding"/>
    <property type="evidence" value="ECO:0007669"/>
    <property type="project" value="InterPro"/>
</dbReference>
<dbReference type="PANTHER" id="PTHR45867">
    <property type="entry name" value="PURPLE ACID PHOSPHATASE"/>
    <property type="match status" value="1"/>
</dbReference>
<evidence type="ECO:0000313" key="5">
    <source>
        <dbReference type="Proteomes" id="UP000185003"/>
    </source>
</evidence>
<proteinExistence type="predicted"/>
<sequence>MSIRFLLALSGVFFFVQVYAQEIPKPKPSKEERKPNVLAGLMRGPYLQVATDHSIIIRWRTNALTRSVVAYGTTEGQLDMAAEDSTLTFEHKVQVTGLTPRTKYYYSIGGGNGDTLQMDADNYFVTMPVPGQEIPLRIGVFGDCGNNSPNQRNVRDQVISYLKDKPMDAWILLGDNAYSSGTDPEFQEKFFNIYKDNLLKKYPLFPAPGNHDYSDLYRFRATSQGTKDIAYYQNFSMPTNGEAGGVPSKTQAFYSYDIGNIHFLSLDSYGKEDEASTRMYDTSGAQVQWIKKDLEALKNTRRGWVVAYWHHPPYTMGSHNSDKEGELVKIRENFIRILERYGVDLILCGHSHVYERSRLMHGHYGMEATFDSATHNLSGSSALYDGSDNSCPYIKDPVTNAGTVYVVTGSAGAQGGRQATYPHDAFYYSYNEKGGASMLEVDGNKLELKFIAADGEIRDHFVMMKDVNKTTTINLKKGQSATLTASFAGSYKWNKGKRTERSITVKPSAGKTVYEVQDNYTCVKDVFIVNVSK</sequence>